<dbReference type="Pfam" id="PF19335">
    <property type="entry name" value="HMBD"/>
    <property type="match status" value="1"/>
</dbReference>
<organism evidence="2 3">
    <name type="scientific">Chryseobacterium gambrini</name>
    <dbReference type="NCBI Taxonomy" id="373672"/>
    <lineage>
        <taxon>Bacteria</taxon>
        <taxon>Pseudomonadati</taxon>
        <taxon>Bacteroidota</taxon>
        <taxon>Flavobacteriia</taxon>
        <taxon>Flavobacteriales</taxon>
        <taxon>Weeksellaceae</taxon>
        <taxon>Chryseobacterium group</taxon>
        <taxon>Chryseobacterium</taxon>
    </lineage>
</organism>
<dbReference type="EMBL" id="JAUHGV010000143">
    <property type="protein sequence ID" value="MDN4015206.1"/>
    <property type="molecule type" value="Genomic_DNA"/>
</dbReference>
<protein>
    <submittedName>
        <fullName evidence="2">Heavy metal-binding domain-containing protein</fullName>
    </submittedName>
</protein>
<dbReference type="AlphaFoldDB" id="A0AAJ1R6W1"/>
<dbReference type="GO" id="GO:0046872">
    <property type="term" value="F:metal ion binding"/>
    <property type="evidence" value="ECO:0007669"/>
    <property type="project" value="InterPro"/>
</dbReference>
<reference evidence="2" key="1">
    <citation type="submission" date="2023-06" db="EMBL/GenBank/DDBJ databases">
        <title>Two Chryseobacterium gambrini strains from China.</title>
        <authorList>
            <person name="Zeng J."/>
            <person name="Wu Y."/>
        </authorList>
    </citation>
    <scope>NUCLEOTIDE SEQUENCE</scope>
    <source>
        <strain evidence="2">SQ219</strain>
    </source>
</reference>
<proteinExistence type="predicted"/>
<name>A0AAJ1R6W1_9FLAO</name>
<dbReference type="RefSeq" id="WP_290343741.1">
    <property type="nucleotide sequence ID" value="NZ_JAUHGV010000143.1"/>
</dbReference>
<comment type="caution">
    <text evidence="2">The sequence shown here is derived from an EMBL/GenBank/DDBJ whole genome shotgun (WGS) entry which is preliminary data.</text>
</comment>
<dbReference type="Proteomes" id="UP001225933">
    <property type="component" value="Unassembled WGS sequence"/>
</dbReference>
<sequence length="30" mass="3340">MKKYTCPRHPQVLKDEPGKCPLCGMALVPV</sequence>
<evidence type="ECO:0000259" key="1">
    <source>
        <dbReference type="Pfam" id="PF19335"/>
    </source>
</evidence>
<feature type="domain" description="Heavy metal binding" evidence="1">
    <location>
        <begin position="3"/>
        <end position="30"/>
    </location>
</feature>
<evidence type="ECO:0000313" key="2">
    <source>
        <dbReference type="EMBL" id="MDN4015206.1"/>
    </source>
</evidence>
<gene>
    <name evidence="2" type="ORF">QX233_22420</name>
</gene>
<accession>A0AAJ1R6W1</accession>
<dbReference type="InterPro" id="IPR045800">
    <property type="entry name" value="HMBD"/>
</dbReference>
<feature type="non-terminal residue" evidence="2">
    <location>
        <position position="30"/>
    </location>
</feature>
<evidence type="ECO:0000313" key="3">
    <source>
        <dbReference type="Proteomes" id="UP001225933"/>
    </source>
</evidence>